<keyword evidence="2" id="KW-1185">Reference proteome</keyword>
<dbReference type="Proteomes" id="UP000309128">
    <property type="component" value="Unassembled WGS sequence"/>
</dbReference>
<accession>A0A5S4F4C6</accession>
<evidence type="ECO:0000313" key="2">
    <source>
        <dbReference type="Proteomes" id="UP000309128"/>
    </source>
</evidence>
<dbReference type="OrthoDB" id="3516958at2"/>
<name>A0A5S4F4C6_9ACTN</name>
<proteinExistence type="predicted"/>
<evidence type="ECO:0000313" key="1">
    <source>
        <dbReference type="EMBL" id="TMR11002.1"/>
    </source>
</evidence>
<organism evidence="1 2">
    <name type="scientific">Nonomuraea turkmeniaca</name>
    <dbReference type="NCBI Taxonomy" id="103838"/>
    <lineage>
        <taxon>Bacteria</taxon>
        <taxon>Bacillati</taxon>
        <taxon>Actinomycetota</taxon>
        <taxon>Actinomycetes</taxon>
        <taxon>Streptosporangiales</taxon>
        <taxon>Streptosporangiaceae</taxon>
        <taxon>Nonomuraea</taxon>
    </lineage>
</organism>
<sequence>MTDLGLNERFVLIHKGRSMYYVGDALGHRFNGRDTITVYADDQPMTPLRRPGWYAADSVGPHRIAVHVPRPDRILGYTLSDPTAESPRFPGTLTPDEYRERADASDIWYQLYTPAYEGVDPDVITVPGPWTVLTDGPFPPDDAAGTWHPSLPTELTRRPEYHFLFPGHLFGLRAALQARIREMPHVEYCHEQERKLDVTIKVPLQVPEHEWVTPIYSPRRRGKKVQREITITRRLSLAVPDGVSGSSYSAARKAWDEQIAHWTGIVTAASAKGCNACQGRGYVIVGSEEHNRL</sequence>
<comment type="caution">
    <text evidence="1">The sequence shown here is derived from an EMBL/GenBank/DDBJ whole genome shotgun (WGS) entry which is preliminary data.</text>
</comment>
<protein>
    <submittedName>
        <fullName evidence="1">Uncharacterized protein</fullName>
    </submittedName>
</protein>
<dbReference type="AlphaFoldDB" id="A0A5S4F4C6"/>
<gene>
    <name evidence="1" type="ORF">ETD86_37440</name>
</gene>
<reference evidence="1 2" key="1">
    <citation type="submission" date="2019-05" db="EMBL/GenBank/DDBJ databases">
        <title>Draft genome sequence of Nonomuraea turkmeniaca DSM 43926.</title>
        <authorList>
            <person name="Saricaoglu S."/>
            <person name="Isik K."/>
        </authorList>
    </citation>
    <scope>NUCLEOTIDE SEQUENCE [LARGE SCALE GENOMIC DNA]</scope>
    <source>
        <strain evidence="1 2">DSM 43926</strain>
    </source>
</reference>
<dbReference type="EMBL" id="VCKY01000170">
    <property type="protein sequence ID" value="TMR11002.1"/>
    <property type="molecule type" value="Genomic_DNA"/>
</dbReference>
<dbReference type="RefSeq" id="WP_138671379.1">
    <property type="nucleotide sequence ID" value="NZ_VCKY01000170.1"/>
</dbReference>